<name>A0A9P4WS01_9PLEO</name>
<keyword evidence="4" id="KW-1185">Reference proteome</keyword>
<dbReference type="InterPro" id="IPR010730">
    <property type="entry name" value="HET"/>
</dbReference>
<dbReference type="Pfam" id="PF26640">
    <property type="entry name" value="DUF8212"/>
    <property type="match status" value="1"/>
</dbReference>
<feature type="domain" description="Heterokaryon incompatibility" evidence="1">
    <location>
        <begin position="22"/>
        <end position="113"/>
    </location>
</feature>
<sequence length="608" mass="69751">MRLLDVKTYKLHIFYGVDIPQYAILSHTWLEDHEEVTFAHLQSQARTDWSRLPGAQKIQLACRQALQDGYFWAWVDTCCIDKSNNAELSEAINSMFRWYKKSKACYVYLMDVDLTKDNHDILTSRWWTRAWTLQELVAPTDVRFYDTRWRPMGSKAEHAQHIADTTTIDVTTLHDPDSIFYRSVARRMSWAAHRKATRDEDLAYSLLGIFDINMTMQYGEGEKAFLRLQKQITQTNNDMSIFAWGFSAQSMENVWGDSGVTQQQSPSNPENVTPYAASKDVASYGLYAAHPRDFSNSQDVVHLVQHVNGVGTEERHGMQIVNTAMILSPEWSEAGRHQWAVALLPCMLLSRPHSLVGILLRRWHRDHQRTMRYSFARGVYSCLVSGNRTREAEQQELKVDTLETQHSMWFSKFSTSPSHTLVIQFDNIQDYLFELFDPTPWEKDELRPHCFTLLCPSMDSVTILRFHKPNSPLALYAGFKLDANIRDHSQGVEADIVNSAIMALPASTAMSALSEDMEAALDMSKHARAIGPKDKCGNICGHERVYVTVTQKMIFNQAVTTLTLSKRAANTSVFSRDALCLKHGEWFFEEAQIRPKKPRKRGFLGWNK</sequence>
<evidence type="ECO:0000313" key="4">
    <source>
        <dbReference type="Proteomes" id="UP000758155"/>
    </source>
</evidence>
<organism evidence="3 4">
    <name type="scientific">Didymella heteroderae</name>
    <dbReference type="NCBI Taxonomy" id="1769908"/>
    <lineage>
        <taxon>Eukaryota</taxon>
        <taxon>Fungi</taxon>
        <taxon>Dikarya</taxon>
        <taxon>Ascomycota</taxon>
        <taxon>Pezizomycotina</taxon>
        <taxon>Dothideomycetes</taxon>
        <taxon>Pleosporomycetidae</taxon>
        <taxon>Pleosporales</taxon>
        <taxon>Pleosporineae</taxon>
        <taxon>Didymellaceae</taxon>
        <taxon>Didymella</taxon>
    </lineage>
</organism>
<evidence type="ECO:0000259" key="2">
    <source>
        <dbReference type="Pfam" id="PF26640"/>
    </source>
</evidence>
<evidence type="ECO:0000259" key="1">
    <source>
        <dbReference type="Pfam" id="PF06985"/>
    </source>
</evidence>
<feature type="domain" description="DUF8212" evidence="2">
    <location>
        <begin position="223"/>
        <end position="304"/>
    </location>
</feature>
<dbReference type="Pfam" id="PF06985">
    <property type="entry name" value="HET"/>
    <property type="match status" value="1"/>
</dbReference>
<protein>
    <recommendedName>
        <fullName evidence="5">Heterokaryon incompatibility domain-containing protein</fullName>
    </recommendedName>
</protein>
<dbReference type="PANTHER" id="PTHR10622">
    <property type="entry name" value="HET DOMAIN-CONTAINING PROTEIN"/>
    <property type="match status" value="1"/>
</dbReference>
<dbReference type="InterPro" id="IPR058525">
    <property type="entry name" value="DUF8212"/>
</dbReference>
<proteinExistence type="predicted"/>
<gene>
    <name evidence="3" type="ORF">E8E12_000282</name>
</gene>
<reference evidence="3" key="1">
    <citation type="submission" date="2019-04" db="EMBL/GenBank/DDBJ databases">
        <title>Sequencing of skin fungus with MAO and IRED activity.</title>
        <authorList>
            <person name="Marsaioli A.J."/>
            <person name="Bonatto J.M.C."/>
            <person name="Reis Junior O."/>
        </authorList>
    </citation>
    <scope>NUCLEOTIDE SEQUENCE</scope>
    <source>
        <strain evidence="3">28M1</strain>
    </source>
</reference>
<evidence type="ECO:0000313" key="3">
    <source>
        <dbReference type="EMBL" id="KAF3041053.1"/>
    </source>
</evidence>
<evidence type="ECO:0008006" key="5">
    <source>
        <dbReference type="Google" id="ProtNLM"/>
    </source>
</evidence>
<dbReference type="Proteomes" id="UP000758155">
    <property type="component" value="Unassembled WGS sequence"/>
</dbReference>
<accession>A0A9P4WS01</accession>
<dbReference type="AlphaFoldDB" id="A0A9P4WS01"/>
<dbReference type="OrthoDB" id="20872at2759"/>
<dbReference type="EMBL" id="SWKV01000022">
    <property type="protein sequence ID" value="KAF3041053.1"/>
    <property type="molecule type" value="Genomic_DNA"/>
</dbReference>
<comment type="caution">
    <text evidence="3">The sequence shown here is derived from an EMBL/GenBank/DDBJ whole genome shotgun (WGS) entry which is preliminary data.</text>
</comment>
<dbReference type="PANTHER" id="PTHR10622:SF10">
    <property type="entry name" value="HET DOMAIN-CONTAINING PROTEIN"/>
    <property type="match status" value="1"/>
</dbReference>